<feature type="transmembrane region" description="Helical" evidence="5">
    <location>
        <begin position="256"/>
        <end position="276"/>
    </location>
</feature>
<comment type="subcellular location">
    <subcellularLocation>
        <location evidence="1">Membrane</location>
    </subcellularLocation>
</comment>
<dbReference type="Gene3D" id="1.20.1070.10">
    <property type="entry name" value="Rhodopsin 7-helix transmembrane proteins"/>
    <property type="match status" value="1"/>
</dbReference>
<feature type="transmembrane region" description="Helical" evidence="5">
    <location>
        <begin position="80"/>
        <end position="101"/>
    </location>
</feature>
<evidence type="ECO:0000313" key="8">
    <source>
        <dbReference type="Proteomes" id="UP000678393"/>
    </source>
</evidence>
<evidence type="ECO:0000256" key="2">
    <source>
        <dbReference type="ARBA" id="ARBA00022692"/>
    </source>
</evidence>
<feature type="domain" description="G-protein coupled receptors family 1 profile" evidence="6">
    <location>
        <begin position="60"/>
        <end position="325"/>
    </location>
</feature>
<keyword evidence="8" id="KW-1185">Reference proteome</keyword>
<dbReference type="EMBL" id="CAJHNH020000278">
    <property type="protein sequence ID" value="CAG5116623.1"/>
    <property type="molecule type" value="Genomic_DNA"/>
</dbReference>
<dbReference type="PRINTS" id="PR00237">
    <property type="entry name" value="GPCRRHODOPSN"/>
</dbReference>
<dbReference type="InterPro" id="IPR000276">
    <property type="entry name" value="GPCR_Rhodpsn"/>
</dbReference>
<dbReference type="PANTHER" id="PTHR46641">
    <property type="entry name" value="FMRFAMIDE RECEPTOR-RELATED"/>
    <property type="match status" value="1"/>
</dbReference>
<gene>
    <name evidence="7" type="ORF">CUNI_LOCUS2181</name>
</gene>
<evidence type="ECO:0000256" key="1">
    <source>
        <dbReference type="ARBA" id="ARBA00004370"/>
    </source>
</evidence>
<accession>A0A8S3YHE8</accession>
<proteinExistence type="predicted"/>
<dbReference type="GO" id="GO:0004930">
    <property type="term" value="F:G protein-coupled receptor activity"/>
    <property type="evidence" value="ECO:0007669"/>
    <property type="project" value="InterPro"/>
</dbReference>
<dbReference type="Proteomes" id="UP000678393">
    <property type="component" value="Unassembled WGS sequence"/>
</dbReference>
<comment type="caution">
    <text evidence="7">The sequence shown here is derived from an EMBL/GenBank/DDBJ whole genome shotgun (WGS) entry which is preliminary data.</text>
</comment>
<feature type="transmembrane region" description="Helical" evidence="5">
    <location>
        <begin position="48"/>
        <end position="68"/>
    </location>
</feature>
<dbReference type="SUPFAM" id="SSF81321">
    <property type="entry name" value="Family A G protein-coupled receptor-like"/>
    <property type="match status" value="1"/>
</dbReference>
<sequence>METVLIYTNFSSYNLTASFKDTAIVTTSRPDDGSDDPTYVSIRNLQKFIIPILCLIGLLGNLTSVSIFMSRSLKKKSCCMYLMTKCLTDTLFLAALFVVWLDRIEVHWFHRHGVCQMIIFITYICGFLSVWLVVMVTVENYIRIRHPYRVHSLCTPGKARVVLLVLGLTSIFCYNFPLWTTHSTLSENVSTCSLVPEYSRFNEGLTYFDTTVTLVLPSVLVFCFMCGIFGSLLTAYKRSKRMKRLGRQRHIHFFCLSPYGRVTAMLLAVSITFIALHTPSHTIRLRLLFAEFLDLRPTLYLHELRLQRMFELLYYSNFATNCVTYFIFGKAFRDLYLQFFCGCCCKKKDQFSNLHDSGYIQYVCESSNREHVIGGDAVETDIISSEAIMLQQS</sequence>
<dbReference type="InterPro" id="IPR017452">
    <property type="entry name" value="GPCR_Rhodpsn_7TM"/>
</dbReference>
<evidence type="ECO:0000256" key="3">
    <source>
        <dbReference type="ARBA" id="ARBA00022989"/>
    </source>
</evidence>
<evidence type="ECO:0000256" key="5">
    <source>
        <dbReference type="SAM" id="Phobius"/>
    </source>
</evidence>
<feature type="transmembrane region" description="Helical" evidence="5">
    <location>
        <begin position="159"/>
        <end position="179"/>
    </location>
</feature>
<keyword evidence="4 5" id="KW-0472">Membrane</keyword>
<feature type="transmembrane region" description="Helical" evidence="5">
    <location>
        <begin position="214"/>
        <end position="236"/>
    </location>
</feature>
<evidence type="ECO:0000313" key="7">
    <source>
        <dbReference type="EMBL" id="CAG5116623.1"/>
    </source>
</evidence>
<evidence type="ECO:0000256" key="4">
    <source>
        <dbReference type="ARBA" id="ARBA00023136"/>
    </source>
</evidence>
<reference evidence="7" key="1">
    <citation type="submission" date="2021-04" db="EMBL/GenBank/DDBJ databases">
        <authorList>
            <consortium name="Molecular Ecology Group"/>
        </authorList>
    </citation>
    <scope>NUCLEOTIDE SEQUENCE</scope>
</reference>
<evidence type="ECO:0000259" key="6">
    <source>
        <dbReference type="PROSITE" id="PS50262"/>
    </source>
</evidence>
<name>A0A8S3YHE8_9EUPU</name>
<dbReference type="PROSITE" id="PS50262">
    <property type="entry name" value="G_PROTEIN_RECEP_F1_2"/>
    <property type="match status" value="1"/>
</dbReference>
<keyword evidence="2 5" id="KW-0812">Transmembrane</keyword>
<organism evidence="7 8">
    <name type="scientific">Candidula unifasciata</name>
    <dbReference type="NCBI Taxonomy" id="100452"/>
    <lineage>
        <taxon>Eukaryota</taxon>
        <taxon>Metazoa</taxon>
        <taxon>Spiralia</taxon>
        <taxon>Lophotrochozoa</taxon>
        <taxon>Mollusca</taxon>
        <taxon>Gastropoda</taxon>
        <taxon>Heterobranchia</taxon>
        <taxon>Euthyneura</taxon>
        <taxon>Panpulmonata</taxon>
        <taxon>Eupulmonata</taxon>
        <taxon>Stylommatophora</taxon>
        <taxon>Helicina</taxon>
        <taxon>Helicoidea</taxon>
        <taxon>Geomitridae</taxon>
        <taxon>Candidula</taxon>
    </lineage>
</organism>
<dbReference type="CDD" id="cd14978">
    <property type="entry name" value="7tmA_FMRFamide_R-like"/>
    <property type="match status" value="1"/>
</dbReference>
<protein>
    <recommendedName>
        <fullName evidence="6">G-protein coupled receptors family 1 profile domain-containing protein</fullName>
    </recommendedName>
</protein>
<dbReference type="OrthoDB" id="9990906at2759"/>
<feature type="transmembrane region" description="Helical" evidence="5">
    <location>
        <begin position="117"/>
        <end position="138"/>
    </location>
</feature>
<keyword evidence="3 5" id="KW-1133">Transmembrane helix</keyword>
<dbReference type="InterPro" id="IPR052954">
    <property type="entry name" value="GPCR-Ligand_Int"/>
</dbReference>
<dbReference type="AlphaFoldDB" id="A0A8S3YHE8"/>
<dbReference type="GO" id="GO:0016020">
    <property type="term" value="C:membrane"/>
    <property type="evidence" value="ECO:0007669"/>
    <property type="project" value="UniProtKB-SubCell"/>
</dbReference>
<dbReference type="Pfam" id="PF00001">
    <property type="entry name" value="7tm_1"/>
    <property type="match status" value="1"/>
</dbReference>
<dbReference type="PANTHER" id="PTHR46641:SF25">
    <property type="entry name" value="CNMAMIDE RECEPTOR-RELATED"/>
    <property type="match status" value="1"/>
</dbReference>